<reference evidence="2" key="2">
    <citation type="submission" date="2020-07" db="EMBL/GenBank/DDBJ databases">
        <authorList>
            <person name="Vera ALvarez R."/>
            <person name="Arias-Moreno D.M."/>
            <person name="Jimenez-Jacinto V."/>
            <person name="Jimenez-Bremont J.F."/>
            <person name="Swaminathan K."/>
            <person name="Moose S.P."/>
            <person name="Guerrero-Gonzalez M.L."/>
            <person name="Marino-Ramirez L."/>
            <person name="Landsman D."/>
            <person name="Rodriguez-Kessler M."/>
            <person name="Delgado-Sanchez P."/>
        </authorList>
    </citation>
    <scope>NUCLEOTIDE SEQUENCE</scope>
    <source>
        <tissue evidence="2">Cladode</tissue>
    </source>
</reference>
<proteinExistence type="predicted"/>
<accession>A0A7C9D1Y9</accession>
<feature type="compositionally biased region" description="Acidic residues" evidence="1">
    <location>
        <begin position="67"/>
        <end position="82"/>
    </location>
</feature>
<reference evidence="2" key="1">
    <citation type="journal article" date="2013" name="J. Plant Res.">
        <title>Effect of fungi and light on seed germination of three Opuntia species from semiarid lands of central Mexico.</title>
        <authorList>
            <person name="Delgado-Sanchez P."/>
            <person name="Jimenez-Bremont J.F."/>
            <person name="Guerrero-Gonzalez Mde L."/>
            <person name="Flores J."/>
        </authorList>
    </citation>
    <scope>NUCLEOTIDE SEQUENCE</scope>
    <source>
        <tissue evidence="2">Cladode</tissue>
    </source>
</reference>
<feature type="region of interest" description="Disordered" evidence="1">
    <location>
        <begin position="64"/>
        <end position="84"/>
    </location>
</feature>
<evidence type="ECO:0000256" key="1">
    <source>
        <dbReference type="SAM" id="MobiDB-lite"/>
    </source>
</evidence>
<dbReference type="AlphaFoldDB" id="A0A7C9D1Y9"/>
<dbReference type="EMBL" id="GISG01076632">
    <property type="protein sequence ID" value="MBA4631127.1"/>
    <property type="molecule type" value="Transcribed_RNA"/>
</dbReference>
<sequence>MGEANRGMGTEDFSFSFPITPTHSPIDSPPLWTLSPAASPAYRIPRKSSGGGLINIRRLRFMGCESDTQEDDDNNNNDEDKEEEKMGMMWEAWNEELSKHRRQIMMDLHTSNSVFKLPKCASASNKRDDCAANGAGESETNNVMKSNIVKKKRSVLVLVKVLKKLFLLHQSASSKSSSKKGSR</sequence>
<feature type="region of interest" description="Disordered" evidence="1">
    <location>
        <begin position="1"/>
        <end position="20"/>
    </location>
</feature>
<evidence type="ECO:0000313" key="2">
    <source>
        <dbReference type="EMBL" id="MBA4631127.1"/>
    </source>
</evidence>
<name>A0A7C9D1Y9_OPUST</name>
<organism evidence="2">
    <name type="scientific">Opuntia streptacantha</name>
    <name type="common">Prickly pear cactus</name>
    <name type="synonym">Opuntia cardona</name>
    <dbReference type="NCBI Taxonomy" id="393608"/>
    <lineage>
        <taxon>Eukaryota</taxon>
        <taxon>Viridiplantae</taxon>
        <taxon>Streptophyta</taxon>
        <taxon>Embryophyta</taxon>
        <taxon>Tracheophyta</taxon>
        <taxon>Spermatophyta</taxon>
        <taxon>Magnoliopsida</taxon>
        <taxon>eudicotyledons</taxon>
        <taxon>Gunneridae</taxon>
        <taxon>Pentapetalae</taxon>
        <taxon>Caryophyllales</taxon>
        <taxon>Cactineae</taxon>
        <taxon>Cactaceae</taxon>
        <taxon>Opuntioideae</taxon>
        <taxon>Opuntia</taxon>
    </lineage>
</organism>
<dbReference type="PANTHER" id="PTHR34666:SF7">
    <property type="match status" value="1"/>
</dbReference>
<protein>
    <submittedName>
        <fullName evidence="2">Uncharacterized protein</fullName>
    </submittedName>
</protein>
<dbReference type="PANTHER" id="PTHR34666">
    <property type="entry name" value="EXPRESSED PROTEIN"/>
    <property type="match status" value="1"/>
</dbReference>